<dbReference type="InterPro" id="IPR042070">
    <property type="entry name" value="PucR_C-HTH_sf"/>
</dbReference>
<gene>
    <name evidence="3" type="ORF">EIL87_17295</name>
</gene>
<dbReference type="InterPro" id="IPR012914">
    <property type="entry name" value="PucR_dom"/>
</dbReference>
<feature type="domain" description="PucR C-terminal helix-turn-helix" evidence="2">
    <location>
        <begin position="437"/>
        <end position="495"/>
    </location>
</feature>
<comment type="caution">
    <text evidence="3">The sequence shown here is derived from an EMBL/GenBank/DDBJ whole genome shotgun (WGS) entry which is preliminary data.</text>
</comment>
<dbReference type="EMBL" id="RSAA01000015">
    <property type="protein sequence ID" value="RRO15755.1"/>
    <property type="molecule type" value="Genomic_DNA"/>
</dbReference>
<protein>
    <submittedName>
        <fullName evidence="3">PucR family transcriptional regulator</fullName>
    </submittedName>
</protein>
<feature type="domain" description="Purine catabolism PurC-like" evidence="1">
    <location>
        <begin position="5"/>
        <end position="117"/>
    </location>
</feature>
<dbReference type="Pfam" id="PF13556">
    <property type="entry name" value="HTH_30"/>
    <property type="match status" value="1"/>
</dbReference>
<sequence length="499" mass="53704">MRLRDLLADDELGLVLLNDAGALERPVRGVYITDLIDPRRYLTGGELVLSGLVWHSCPEDSEEFVQALVDAGVAGLAAGTARLGHAPPDLVAACRAHGLPAFEVPVSVSFNALAERIQWRDAPRRELISAVAAGADLDRVLRMAADDLGTDCWVLSAAGWVVGGTAELPEQVRSGALAEFARGHLPRTWRVGEPHVLWPVESDAEPLAARWFALVSGDLVEWDEHREAVATDLGTVVALVRARVDEARRIAGRSVEAALRRLLEGSSSPTEVAARLETAGLPADEPLRAVTMSVGDPATSTTLLREIAAATGMASVTAPLGDGAAALFVDDPDHLASLEERLRRVVAEAAAGLGQRRLVMGLSDTSAATALRGALDEAAYARRLAEQRRGRAEVATAAELASHEVLLASVSDELRRSYRERLLADLVAYDATHGSALLRTLRVFLDHNGSWSRCAQLLHVHVNTLRYRIQRVEEITGRDLSDFGARVDFYLALRLDADA</sequence>
<keyword evidence="4" id="KW-1185">Reference proteome</keyword>
<name>A0A3R8P3T0_9PSEU</name>
<proteinExistence type="predicted"/>
<dbReference type="AlphaFoldDB" id="A0A3R8P3T0"/>
<dbReference type="PANTHER" id="PTHR33744:SF17">
    <property type="entry name" value="CONSERVED PROTEIN"/>
    <property type="match status" value="1"/>
</dbReference>
<dbReference type="PANTHER" id="PTHR33744">
    <property type="entry name" value="CARBOHYDRATE DIACID REGULATOR"/>
    <property type="match status" value="1"/>
</dbReference>
<dbReference type="OrthoDB" id="3170447at2"/>
<reference evidence="3 4" key="1">
    <citation type="submission" date="2018-11" db="EMBL/GenBank/DDBJ databases">
        <title>Saccharopolyspora rhizosphaerae sp. nov., an actinomycete isolated from rhizosphere soil in Thailand.</title>
        <authorList>
            <person name="Intra B."/>
            <person name="Euanorasetr J."/>
            <person name="Take A."/>
            <person name="Inahashi Y."/>
            <person name="Mori M."/>
            <person name="Panbangred W."/>
            <person name="Matsumoto A."/>
        </authorList>
    </citation>
    <scope>NUCLEOTIDE SEQUENCE [LARGE SCALE GENOMIC DNA]</scope>
    <source>
        <strain evidence="3 4">H219</strain>
    </source>
</reference>
<dbReference type="RefSeq" id="WP_125091552.1">
    <property type="nucleotide sequence ID" value="NZ_RSAA01000015.1"/>
</dbReference>
<dbReference type="InterPro" id="IPR025736">
    <property type="entry name" value="PucR_C-HTH_dom"/>
</dbReference>
<dbReference type="Pfam" id="PF07905">
    <property type="entry name" value="PucR"/>
    <property type="match status" value="1"/>
</dbReference>
<dbReference type="Proteomes" id="UP000274515">
    <property type="component" value="Unassembled WGS sequence"/>
</dbReference>
<dbReference type="InterPro" id="IPR051448">
    <property type="entry name" value="CdaR-like_regulators"/>
</dbReference>
<evidence type="ECO:0000313" key="3">
    <source>
        <dbReference type="EMBL" id="RRO15755.1"/>
    </source>
</evidence>
<accession>A0A3R8P3T0</accession>
<dbReference type="Gene3D" id="1.10.10.2840">
    <property type="entry name" value="PucR C-terminal helix-turn-helix domain"/>
    <property type="match status" value="1"/>
</dbReference>
<evidence type="ECO:0000259" key="2">
    <source>
        <dbReference type="Pfam" id="PF13556"/>
    </source>
</evidence>
<evidence type="ECO:0000259" key="1">
    <source>
        <dbReference type="Pfam" id="PF07905"/>
    </source>
</evidence>
<evidence type="ECO:0000313" key="4">
    <source>
        <dbReference type="Proteomes" id="UP000274515"/>
    </source>
</evidence>
<organism evidence="3 4">
    <name type="scientific">Saccharopolyspora rhizosphaerae</name>
    <dbReference type="NCBI Taxonomy" id="2492662"/>
    <lineage>
        <taxon>Bacteria</taxon>
        <taxon>Bacillati</taxon>
        <taxon>Actinomycetota</taxon>
        <taxon>Actinomycetes</taxon>
        <taxon>Pseudonocardiales</taxon>
        <taxon>Pseudonocardiaceae</taxon>
        <taxon>Saccharopolyspora</taxon>
    </lineage>
</organism>